<evidence type="ECO:0000313" key="2">
    <source>
        <dbReference type="Proteomes" id="UP001218188"/>
    </source>
</evidence>
<organism evidence="1 2">
    <name type="scientific">Mycena alexandri</name>
    <dbReference type="NCBI Taxonomy" id="1745969"/>
    <lineage>
        <taxon>Eukaryota</taxon>
        <taxon>Fungi</taxon>
        <taxon>Dikarya</taxon>
        <taxon>Basidiomycota</taxon>
        <taxon>Agaricomycotina</taxon>
        <taxon>Agaricomycetes</taxon>
        <taxon>Agaricomycetidae</taxon>
        <taxon>Agaricales</taxon>
        <taxon>Marasmiineae</taxon>
        <taxon>Mycenaceae</taxon>
        <taxon>Mycena</taxon>
    </lineage>
</organism>
<name>A0AAD6WLL7_9AGAR</name>
<reference evidence="1" key="1">
    <citation type="submission" date="2023-03" db="EMBL/GenBank/DDBJ databases">
        <title>Massive genome expansion in bonnet fungi (Mycena s.s.) driven by repeated elements and novel gene families across ecological guilds.</title>
        <authorList>
            <consortium name="Lawrence Berkeley National Laboratory"/>
            <person name="Harder C.B."/>
            <person name="Miyauchi S."/>
            <person name="Viragh M."/>
            <person name="Kuo A."/>
            <person name="Thoen E."/>
            <person name="Andreopoulos B."/>
            <person name="Lu D."/>
            <person name="Skrede I."/>
            <person name="Drula E."/>
            <person name="Henrissat B."/>
            <person name="Morin E."/>
            <person name="Kohler A."/>
            <person name="Barry K."/>
            <person name="LaButti K."/>
            <person name="Morin E."/>
            <person name="Salamov A."/>
            <person name="Lipzen A."/>
            <person name="Mereny Z."/>
            <person name="Hegedus B."/>
            <person name="Baldrian P."/>
            <person name="Stursova M."/>
            <person name="Weitz H."/>
            <person name="Taylor A."/>
            <person name="Grigoriev I.V."/>
            <person name="Nagy L.G."/>
            <person name="Martin F."/>
            <person name="Kauserud H."/>
        </authorList>
    </citation>
    <scope>NUCLEOTIDE SEQUENCE</scope>
    <source>
        <strain evidence="1">CBHHK200</strain>
    </source>
</reference>
<comment type="caution">
    <text evidence="1">The sequence shown here is derived from an EMBL/GenBank/DDBJ whole genome shotgun (WGS) entry which is preliminary data.</text>
</comment>
<accession>A0AAD6WLL7</accession>
<sequence length="104" mass="11594">LRRSPLGLIWDSRNWSCGYDATFTILGNIWTENTAKWTASFAYMSSDLGNVAVGLQSMTEGRASFERVRDAIRQGMHAAQPEHFPYGPNTTSIDRIAQTILPSN</sequence>
<gene>
    <name evidence="1" type="ORF">C8F04DRAFT_904365</name>
</gene>
<feature type="non-terminal residue" evidence="1">
    <location>
        <position position="1"/>
    </location>
</feature>
<keyword evidence="2" id="KW-1185">Reference proteome</keyword>
<dbReference type="Proteomes" id="UP001218188">
    <property type="component" value="Unassembled WGS sequence"/>
</dbReference>
<dbReference type="AlphaFoldDB" id="A0AAD6WLL7"/>
<dbReference type="EMBL" id="JARJCM010000916">
    <property type="protein sequence ID" value="KAJ7015741.1"/>
    <property type="molecule type" value="Genomic_DNA"/>
</dbReference>
<proteinExistence type="predicted"/>
<evidence type="ECO:0000313" key="1">
    <source>
        <dbReference type="EMBL" id="KAJ7015741.1"/>
    </source>
</evidence>
<protein>
    <submittedName>
        <fullName evidence="1">Uncharacterized protein</fullName>
    </submittedName>
</protein>
<feature type="non-terminal residue" evidence="1">
    <location>
        <position position="104"/>
    </location>
</feature>